<dbReference type="AlphaFoldDB" id="A0A1X4NJ73"/>
<gene>
    <name evidence="1" type="ORF">MGEO_13155</name>
</gene>
<dbReference type="OrthoDB" id="5918880at2"/>
<dbReference type="RefSeq" id="WP_085638511.1">
    <property type="nucleotide sequence ID" value="NZ_PVTN01000013.1"/>
</dbReference>
<reference evidence="1 2" key="1">
    <citation type="submission" date="2014-03" db="EMBL/GenBank/DDBJ databases">
        <title>The draft genome sequence of Marivita geojedonensis KCTC 23882.</title>
        <authorList>
            <person name="Lai Q."/>
            <person name="Shao Z."/>
        </authorList>
    </citation>
    <scope>NUCLEOTIDE SEQUENCE [LARGE SCALE GENOMIC DNA]</scope>
    <source>
        <strain evidence="1 2">DPG-138</strain>
    </source>
</reference>
<sequence length="173" mass="18650">MHIAYTMAPGRGDTDLLLHQVAQSIIRSGYRPAGTAQINTERPDAGPCDMDVLVLPTGPTLRISQSLGREARGCRLDPEALESAVGLVQARLPESDCLIVNKFGKHEADGRGFRTVIGEALAIELPVLVGLNALNAEAFMEFCGGLAKRIEPDAHDLERWLFSSIASKRDVAC</sequence>
<accession>A0A1X4NJ73</accession>
<comment type="caution">
    <text evidence="1">The sequence shown here is derived from an EMBL/GenBank/DDBJ whole genome shotgun (WGS) entry which is preliminary data.</text>
</comment>
<dbReference type="InterPro" id="IPR018912">
    <property type="entry name" value="DUF2478"/>
</dbReference>
<evidence type="ECO:0000313" key="2">
    <source>
        <dbReference type="Proteomes" id="UP000193926"/>
    </source>
</evidence>
<evidence type="ECO:0000313" key="1">
    <source>
        <dbReference type="EMBL" id="OSQ49768.1"/>
    </source>
</evidence>
<dbReference type="Proteomes" id="UP000193926">
    <property type="component" value="Unassembled WGS sequence"/>
</dbReference>
<organism evidence="1 2">
    <name type="scientific">Marivita geojedonensis</name>
    <dbReference type="NCBI Taxonomy" id="1123756"/>
    <lineage>
        <taxon>Bacteria</taxon>
        <taxon>Pseudomonadati</taxon>
        <taxon>Pseudomonadota</taxon>
        <taxon>Alphaproteobacteria</taxon>
        <taxon>Rhodobacterales</taxon>
        <taxon>Roseobacteraceae</taxon>
        <taxon>Marivita</taxon>
    </lineage>
</organism>
<proteinExistence type="predicted"/>
<protein>
    <submittedName>
        <fullName evidence="1">3-dehydroquinate dehydratase</fullName>
    </submittedName>
</protein>
<dbReference type="EMBL" id="JFKC01000013">
    <property type="protein sequence ID" value="OSQ49768.1"/>
    <property type="molecule type" value="Genomic_DNA"/>
</dbReference>
<name>A0A1X4NJ73_9RHOB</name>
<dbReference type="STRING" id="1123756.MGEO_13155"/>
<dbReference type="Pfam" id="PF10649">
    <property type="entry name" value="DUF2478"/>
    <property type="match status" value="1"/>
</dbReference>
<keyword evidence="2" id="KW-1185">Reference proteome</keyword>